<protein>
    <submittedName>
        <fullName evidence="6">LysR family transcriptional regulator</fullName>
    </submittedName>
</protein>
<evidence type="ECO:0000259" key="5">
    <source>
        <dbReference type="PROSITE" id="PS50931"/>
    </source>
</evidence>
<organism evidence="6 7">
    <name type="scientific">Crenobacter cavernae</name>
    <dbReference type="NCBI Taxonomy" id="2290923"/>
    <lineage>
        <taxon>Bacteria</taxon>
        <taxon>Pseudomonadati</taxon>
        <taxon>Pseudomonadota</taxon>
        <taxon>Betaproteobacteria</taxon>
        <taxon>Neisseriales</taxon>
        <taxon>Neisseriaceae</taxon>
        <taxon>Crenobacter</taxon>
    </lineage>
</organism>
<keyword evidence="2" id="KW-0805">Transcription regulation</keyword>
<dbReference type="Gene3D" id="1.10.10.10">
    <property type="entry name" value="Winged helix-like DNA-binding domain superfamily/Winged helix DNA-binding domain"/>
    <property type="match status" value="1"/>
</dbReference>
<dbReference type="Pfam" id="PF00126">
    <property type="entry name" value="HTH_1"/>
    <property type="match status" value="1"/>
</dbReference>
<sequence>MSRRTLPLYALSVFEAAARHLSFTRAACELCLTQGAVSKQVAQLEAQLGYPLFLRQVRSLALTVQGETLLPHVQKALATLDKGVAAARGASRRLRVKAPSCAARWLLREVRQFAREEPGISVEVSSMHAHQVDFAREAFDLAVVFCAIPATDATLTPLFVERLTPVLSPSLFESERLPLATPEDLAAWPLLHPTADRRDWRRWFAEVGQGDAGADGGAVFDSLDQAMNAALQGFGVTLGDVTLLSEELAAGQVVAPFEMELITGSGYALARPAGAAQGSPAARLYDWLVARHGVPAGALKTGLVSRTALV</sequence>
<dbReference type="EMBL" id="CP031337">
    <property type="protein sequence ID" value="AXK38044.1"/>
    <property type="molecule type" value="Genomic_DNA"/>
</dbReference>
<keyword evidence="4" id="KW-0804">Transcription</keyword>
<dbReference type="GO" id="GO:0003700">
    <property type="term" value="F:DNA-binding transcription factor activity"/>
    <property type="evidence" value="ECO:0007669"/>
    <property type="project" value="InterPro"/>
</dbReference>
<keyword evidence="3" id="KW-0238">DNA-binding</keyword>
<comment type="similarity">
    <text evidence="1">Belongs to the LysR transcriptional regulatory family.</text>
</comment>
<dbReference type="PROSITE" id="PS50931">
    <property type="entry name" value="HTH_LYSR"/>
    <property type="match status" value="1"/>
</dbReference>
<dbReference type="KEGG" id="ccah:DWG20_00595"/>
<dbReference type="InterPro" id="IPR036390">
    <property type="entry name" value="WH_DNA-bd_sf"/>
</dbReference>
<reference evidence="6 7" key="1">
    <citation type="submission" date="2018-07" db="EMBL/GenBank/DDBJ databases">
        <title>Crenobacter cavernae sp. nov., isolated from a karst cave.</title>
        <authorList>
            <person name="Zhu H."/>
        </authorList>
    </citation>
    <scope>NUCLEOTIDE SEQUENCE [LARGE SCALE GENOMIC DNA]</scope>
    <source>
        <strain evidence="6 7">K1W11S-77</strain>
    </source>
</reference>
<feature type="domain" description="HTH lysR-type" evidence="5">
    <location>
        <begin position="6"/>
        <end position="63"/>
    </location>
</feature>
<evidence type="ECO:0000256" key="1">
    <source>
        <dbReference type="ARBA" id="ARBA00009437"/>
    </source>
</evidence>
<dbReference type="Pfam" id="PF03466">
    <property type="entry name" value="LysR_substrate"/>
    <property type="match status" value="1"/>
</dbReference>
<dbReference type="FunFam" id="1.10.10.10:FF:000038">
    <property type="entry name" value="Glycine cleavage system transcriptional activator"/>
    <property type="match status" value="1"/>
</dbReference>
<dbReference type="PANTHER" id="PTHR30537:SF26">
    <property type="entry name" value="GLYCINE CLEAVAGE SYSTEM TRANSCRIPTIONAL ACTIVATOR"/>
    <property type="match status" value="1"/>
</dbReference>
<evidence type="ECO:0000256" key="4">
    <source>
        <dbReference type="ARBA" id="ARBA00023163"/>
    </source>
</evidence>
<dbReference type="PRINTS" id="PR00039">
    <property type="entry name" value="HTHLYSR"/>
</dbReference>
<proteinExistence type="inferred from homology"/>
<dbReference type="GO" id="GO:0006351">
    <property type="term" value="P:DNA-templated transcription"/>
    <property type="evidence" value="ECO:0007669"/>
    <property type="project" value="TreeGrafter"/>
</dbReference>
<dbReference type="InterPro" id="IPR036388">
    <property type="entry name" value="WH-like_DNA-bd_sf"/>
</dbReference>
<dbReference type="PANTHER" id="PTHR30537">
    <property type="entry name" value="HTH-TYPE TRANSCRIPTIONAL REGULATOR"/>
    <property type="match status" value="1"/>
</dbReference>
<dbReference type="Proteomes" id="UP000254537">
    <property type="component" value="Chromosome"/>
</dbReference>
<evidence type="ECO:0000256" key="2">
    <source>
        <dbReference type="ARBA" id="ARBA00023015"/>
    </source>
</evidence>
<dbReference type="InterPro" id="IPR058163">
    <property type="entry name" value="LysR-type_TF_proteobact-type"/>
</dbReference>
<evidence type="ECO:0000313" key="6">
    <source>
        <dbReference type="EMBL" id="AXK38044.1"/>
    </source>
</evidence>
<dbReference type="InterPro" id="IPR000847">
    <property type="entry name" value="LysR_HTH_N"/>
</dbReference>
<dbReference type="AlphaFoldDB" id="A0A345Y292"/>
<evidence type="ECO:0000256" key="3">
    <source>
        <dbReference type="ARBA" id="ARBA00023125"/>
    </source>
</evidence>
<dbReference type="GO" id="GO:0043565">
    <property type="term" value="F:sequence-specific DNA binding"/>
    <property type="evidence" value="ECO:0007669"/>
    <property type="project" value="TreeGrafter"/>
</dbReference>
<dbReference type="OrthoDB" id="9124618at2"/>
<dbReference type="SUPFAM" id="SSF53850">
    <property type="entry name" value="Periplasmic binding protein-like II"/>
    <property type="match status" value="1"/>
</dbReference>
<evidence type="ECO:0000313" key="7">
    <source>
        <dbReference type="Proteomes" id="UP000254537"/>
    </source>
</evidence>
<dbReference type="RefSeq" id="WP_115431926.1">
    <property type="nucleotide sequence ID" value="NZ_CP031337.1"/>
</dbReference>
<dbReference type="InterPro" id="IPR005119">
    <property type="entry name" value="LysR_subst-bd"/>
</dbReference>
<gene>
    <name evidence="6" type="ORF">DWG20_00595</name>
</gene>
<accession>A0A345Y292</accession>
<dbReference type="Gene3D" id="3.40.190.10">
    <property type="entry name" value="Periplasmic binding protein-like II"/>
    <property type="match status" value="2"/>
</dbReference>
<dbReference type="SUPFAM" id="SSF46785">
    <property type="entry name" value="Winged helix' DNA-binding domain"/>
    <property type="match status" value="1"/>
</dbReference>
<name>A0A345Y292_9NEIS</name>